<feature type="region of interest" description="Disordered" evidence="1">
    <location>
        <begin position="46"/>
        <end position="81"/>
    </location>
</feature>
<dbReference type="GeneID" id="54574061"/>
<evidence type="ECO:0000313" key="4">
    <source>
        <dbReference type="Proteomes" id="UP000800094"/>
    </source>
</evidence>
<proteinExistence type="predicted"/>
<name>A0A6A6IRS4_9PLEO</name>
<dbReference type="Proteomes" id="UP000800094">
    <property type="component" value="Unassembled WGS sequence"/>
</dbReference>
<reference evidence="3" key="1">
    <citation type="journal article" date="2020" name="Stud. Mycol.">
        <title>101 Dothideomycetes genomes: a test case for predicting lifestyles and emergence of pathogens.</title>
        <authorList>
            <person name="Haridas S."/>
            <person name="Albert R."/>
            <person name="Binder M."/>
            <person name="Bloem J."/>
            <person name="Labutti K."/>
            <person name="Salamov A."/>
            <person name="Andreopoulos B."/>
            <person name="Baker S."/>
            <person name="Barry K."/>
            <person name="Bills G."/>
            <person name="Bluhm B."/>
            <person name="Cannon C."/>
            <person name="Castanera R."/>
            <person name="Culley D."/>
            <person name="Daum C."/>
            <person name="Ezra D."/>
            <person name="Gonzalez J."/>
            <person name="Henrissat B."/>
            <person name="Kuo A."/>
            <person name="Liang C."/>
            <person name="Lipzen A."/>
            <person name="Lutzoni F."/>
            <person name="Magnuson J."/>
            <person name="Mondo S."/>
            <person name="Nolan M."/>
            <person name="Ohm R."/>
            <person name="Pangilinan J."/>
            <person name="Park H.-J."/>
            <person name="Ramirez L."/>
            <person name="Alfaro M."/>
            <person name="Sun H."/>
            <person name="Tritt A."/>
            <person name="Yoshinaga Y."/>
            <person name="Zwiers L.-H."/>
            <person name="Turgeon B."/>
            <person name="Goodwin S."/>
            <person name="Spatafora J."/>
            <person name="Crous P."/>
            <person name="Grigoriev I."/>
        </authorList>
    </citation>
    <scope>NUCLEOTIDE SEQUENCE</scope>
    <source>
        <strain evidence="3">CBS 122368</strain>
    </source>
</reference>
<keyword evidence="2" id="KW-0472">Membrane</keyword>
<evidence type="ECO:0000256" key="1">
    <source>
        <dbReference type="SAM" id="MobiDB-lite"/>
    </source>
</evidence>
<keyword evidence="4" id="KW-1185">Reference proteome</keyword>
<keyword evidence="2" id="KW-0812">Transmembrane</keyword>
<protein>
    <submittedName>
        <fullName evidence="3">Uncharacterized protein</fullName>
    </submittedName>
</protein>
<gene>
    <name evidence="3" type="ORF">BU26DRAFT_218684</name>
</gene>
<evidence type="ECO:0000256" key="2">
    <source>
        <dbReference type="SAM" id="Phobius"/>
    </source>
</evidence>
<accession>A0A6A6IRS4</accession>
<keyword evidence="2" id="KW-1133">Transmembrane helix</keyword>
<dbReference type="AlphaFoldDB" id="A0A6A6IRS4"/>
<dbReference type="RefSeq" id="XP_033688238.1">
    <property type="nucleotide sequence ID" value="XM_033820731.1"/>
</dbReference>
<feature type="transmembrane region" description="Helical" evidence="2">
    <location>
        <begin position="20"/>
        <end position="42"/>
    </location>
</feature>
<organism evidence="3 4">
    <name type="scientific">Trematosphaeria pertusa</name>
    <dbReference type="NCBI Taxonomy" id="390896"/>
    <lineage>
        <taxon>Eukaryota</taxon>
        <taxon>Fungi</taxon>
        <taxon>Dikarya</taxon>
        <taxon>Ascomycota</taxon>
        <taxon>Pezizomycotina</taxon>
        <taxon>Dothideomycetes</taxon>
        <taxon>Pleosporomycetidae</taxon>
        <taxon>Pleosporales</taxon>
        <taxon>Massarineae</taxon>
        <taxon>Trematosphaeriaceae</taxon>
        <taxon>Trematosphaeria</taxon>
    </lineage>
</organism>
<sequence length="81" mass="8851">MRNSSSAVQDSGDYASARYLLSAICPVLVFLVQLVGAMLRVINNNPMDELHPSPSIAGTQPKTRGLRARRPKQPEHPIPKS</sequence>
<evidence type="ECO:0000313" key="3">
    <source>
        <dbReference type="EMBL" id="KAF2253234.1"/>
    </source>
</evidence>
<dbReference type="EMBL" id="ML987191">
    <property type="protein sequence ID" value="KAF2253234.1"/>
    <property type="molecule type" value="Genomic_DNA"/>
</dbReference>
<feature type="compositionally biased region" description="Basic and acidic residues" evidence="1">
    <location>
        <begin position="72"/>
        <end position="81"/>
    </location>
</feature>